<feature type="transmembrane region" description="Helical" evidence="7">
    <location>
        <begin position="83"/>
        <end position="107"/>
    </location>
</feature>
<dbReference type="InterPro" id="IPR035906">
    <property type="entry name" value="MetI-like_sf"/>
</dbReference>
<evidence type="ECO:0000259" key="8">
    <source>
        <dbReference type="PROSITE" id="PS50928"/>
    </source>
</evidence>
<keyword evidence="3" id="KW-1003">Cell membrane</keyword>
<feature type="transmembrane region" description="Helical" evidence="7">
    <location>
        <begin position="119"/>
        <end position="140"/>
    </location>
</feature>
<evidence type="ECO:0000256" key="1">
    <source>
        <dbReference type="ARBA" id="ARBA00004651"/>
    </source>
</evidence>
<name>A0A0A3YSN4_BRAJP</name>
<evidence type="ECO:0000256" key="7">
    <source>
        <dbReference type="RuleBase" id="RU363032"/>
    </source>
</evidence>
<dbReference type="PANTHER" id="PTHR43744">
    <property type="entry name" value="ABC TRANSPORTER PERMEASE PROTEIN MG189-RELATED-RELATED"/>
    <property type="match status" value="1"/>
</dbReference>
<protein>
    <submittedName>
        <fullName evidence="9">ABC transporter permease</fullName>
    </submittedName>
</protein>
<organism evidence="9 10">
    <name type="scientific">Bradyrhizobium japonicum</name>
    <dbReference type="NCBI Taxonomy" id="375"/>
    <lineage>
        <taxon>Bacteria</taxon>
        <taxon>Pseudomonadati</taxon>
        <taxon>Pseudomonadota</taxon>
        <taxon>Alphaproteobacteria</taxon>
        <taxon>Hyphomicrobiales</taxon>
        <taxon>Nitrobacteraceae</taxon>
        <taxon>Bradyrhizobium</taxon>
    </lineage>
</organism>
<reference evidence="9 10" key="1">
    <citation type="submission" date="2014-09" db="EMBL/GenBank/DDBJ databases">
        <title>Draft genome of Bradyrhizobium japonicum Is-34.</title>
        <authorList>
            <person name="Tsurumaru H."/>
            <person name="Yamakawa T."/>
            <person name="Hashimoto S."/>
            <person name="Okizaki K."/>
            <person name="Kanesaki Y."/>
            <person name="Yoshikawa H."/>
            <person name="Yajima S."/>
        </authorList>
    </citation>
    <scope>NUCLEOTIDE SEQUENCE [LARGE SCALE GENOMIC DNA]</scope>
    <source>
        <strain evidence="9 10">Is-34</strain>
    </source>
</reference>
<dbReference type="RefSeq" id="WP_028157512.1">
    <property type="nucleotide sequence ID" value="NZ_JANUDC010000001.1"/>
</dbReference>
<dbReference type="AlphaFoldDB" id="A0A0A3YSN4"/>
<feature type="domain" description="ABC transmembrane type-1" evidence="8">
    <location>
        <begin position="84"/>
        <end position="275"/>
    </location>
</feature>
<feature type="transmembrane region" description="Helical" evidence="7">
    <location>
        <begin position="198"/>
        <end position="219"/>
    </location>
</feature>
<dbReference type="EMBL" id="JRPN01000020">
    <property type="protein sequence ID" value="KGT76688.1"/>
    <property type="molecule type" value="Genomic_DNA"/>
</dbReference>
<dbReference type="STRING" id="375.BKD09_RS29420"/>
<gene>
    <name evidence="9" type="ORF">MA20_28405</name>
</gene>
<feature type="transmembrane region" description="Helical" evidence="7">
    <location>
        <begin position="23"/>
        <end position="41"/>
    </location>
</feature>
<comment type="caution">
    <text evidence="9">The sequence shown here is derived from an EMBL/GenBank/DDBJ whole genome shotgun (WGS) entry which is preliminary data.</text>
</comment>
<dbReference type="CDD" id="cd06261">
    <property type="entry name" value="TM_PBP2"/>
    <property type="match status" value="1"/>
</dbReference>
<dbReference type="InterPro" id="IPR000515">
    <property type="entry name" value="MetI-like"/>
</dbReference>
<sequence>MTLIDRLLKDAPLATRREITPKLGFVLTILLAIAWLIPFLWMGVATLRPASDGINLMAELIPSLKPTLDNVRDAWEIGDFPRYTLNTTIICTGILLVQFVTITLAGFAFARLEFAGKTLIFYLFLMQLMLVPVLLIVPNLSLVAQLGLYDTLAGVMMPFFASAFGTFLMRQAFEAIPTELEDAALIDGASLLQRIRHIYVPLSMPSFSAFAIISVTSHWNDFLWPLMVINSPDKRPLTVGLSVFTATAEGTQAWGTIAAGTLMVIAPLLITFLIFQKRFISSFVTSGIK</sequence>
<accession>A0A0A3YSN4</accession>
<evidence type="ECO:0000256" key="3">
    <source>
        <dbReference type="ARBA" id="ARBA00022475"/>
    </source>
</evidence>
<evidence type="ECO:0000256" key="6">
    <source>
        <dbReference type="ARBA" id="ARBA00023136"/>
    </source>
</evidence>
<evidence type="ECO:0000313" key="9">
    <source>
        <dbReference type="EMBL" id="KGT76688.1"/>
    </source>
</evidence>
<dbReference type="SUPFAM" id="SSF161098">
    <property type="entry name" value="MetI-like"/>
    <property type="match status" value="1"/>
</dbReference>
<comment type="subcellular location">
    <subcellularLocation>
        <location evidence="1 7">Cell membrane</location>
        <topology evidence="1 7">Multi-pass membrane protein</topology>
    </subcellularLocation>
</comment>
<keyword evidence="6 7" id="KW-0472">Membrane</keyword>
<comment type="similarity">
    <text evidence="7">Belongs to the binding-protein-dependent transport system permease family.</text>
</comment>
<dbReference type="PANTHER" id="PTHR43744:SF3">
    <property type="entry name" value="LACTOSE TRANSPORT SYSTEM PERMEASE PROTEIN LACG"/>
    <property type="match status" value="1"/>
</dbReference>
<evidence type="ECO:0000256" key="4">
    <source>
        <dbReference type="ARBA" id="ARBA00022692"/>
    </source>
</evidence>
<dbReference type="Proteomes" id="UP000030377">
    <property type="component" value="Unassembled WGS sequence"/>
</dbReference>
<dbReference type="eggNOG" id="COG0395">
    <property type="taxonomic scope" value="Bacteria"/>
</dbReference>
<evidence type="ECO:0000256" key="2">
    <source>
        <dbReference type="ARBA" id="ARBA00022448"/>
    </source>
</evidence>
<feature type="transmembrane region" description="Helical" evidence="7">
    <location>
        <begin position="146"/>
        <end position="168"/>
    </location>
</feature>
<keyword evidence="5 7" id="KW-1133">Transmembrane helix</keyword>
<evidence type="ECO:0000313" key="10">
    <source>
        <dbReference type="Proteomes" id="UP000030377"/>
    </source>
</evidence>
<dbReference type="PROSITE" id="PS50928">
    <property type="entry name" value="ABC_TM1"/>
    <property type="match status" value="1"/>
</dbReference>
<keyword evidence="4 7" id="KW-0812">Transmembrane</keyword>
<feature type="transmembrane region" description="Helical" evidence="7">
    <location>
        <begin position="253"/>
        <end position="275"/>
    </location>
</feature>
<keyword evidence="2 7" id="KW-0813">Transport</keyword>
<dbReference type="Pfam" id="PF00528">
    <property type="entry name" value="BPD_transp_1"/>
    <property type="match status" value="1"/>
</dbReference>
<dbReference type="GO" id="GO:0055085">
    <property type="term" value="P:transmembrane transport"/>
    <property type="evidence" value="ECO:0007669"/>
    <property type="project" value="InterPro"/>
</dbReference>
<proteinExistence type="inferred from homology"/>
<dbReference type="Gene3D" id="1.10.3720.10">
    <property type="entry name" value="MetI-like"/>
    <property type="match status" value="1"/>
</dbReference>
<evidence type="ECO:0000256" key="5">
    <source>
        <dbReference type="ARBA" id="ARBA00022989"/>
    </source>
</evidence>
<dbReference type="GO" id="GO:0005886">
    <property type="term" value="C:plasma membrane"/>
    <property type="evidence" value="ECO:0007669"/>
    <property type="project" value="UniProtKB-SubCell"/>
</dbReference>